<dbReference type="AlphaFoldDB" id="A0AA37WPP1"/>
<sequence length="137" mass="15543">MPRTNIRSRGQTILFRRIIPHDLRPRFGQREILRSLGHATPSQVRRMAQRLWERTGTLFTLVRFNRSLTPADIERLAEQDLDSESLRHDGLIATIGHYPEREDLPAADTVFGLAPVYGGDPAELAVIGRPPDSRHSV</sequence>
<dbReference type="Pfam" id="PF20172">
    <property type="entry name" value="DUF6538"/>
    <property type="match status" value="1"/>
</dbReference>
<dbReference type="InterPro" id="IPR046668">
    <property type="entry name" value="DUF6538"/>
</dbReference>
<dbReference type="EMBL" id="BSPL01000005">
    <property type="protein sequence ID" value="GLS68381.1"/>
    <property type="molecule type" value="Genomic_DNA"/>
</dbReference>
<evidence type="ECO:0000259" key="1">
    <source>
        <dbReference type="Pfam" id="PF20172"/>
    </source>
</evidence>
<accession>A0AA37WPP1</accession>
<evidence type="ECO:0000313" key="2">
    <source>
        <dbReference type="EMBL" id="GLS68381.1"/>
    </source>
</evidence>
<keyword evidence="3" id="KW-1185">Reference proteome</keyword>
<gene>
    <name evidence="2" type="ORF">GCM10007890_03930</name>
</gene>
<dbReference type="Proteomes" id="UP001157440">
    <property type="component" value="Unassembled WGS sequence"/>
</dbReference>
<proteinExistence type="predicted"/>
<organism evidence="2 3">
    <name type="scientific">Methylobacterium tardum</name>
    <dbReference type="NCBI Taxonomy" id="374432"/>
    <lineage>
        <taxon>Bacteria</taxon>
        <taxon>Pseudomonadati</taxon>
        <taxon>Pseudomonadota</taxon>
        <taxon>Alphaproteobacteria</taxon>
        <taxon>Hyphomicrobiales</taxon>
        <taxon>Methylobacteriaceae</taxon>
        <taxon>Methylobacterium</taxon>
    </lineage>
</organism>
<name>A0AA37WPP1_9HYPH</name>
<comment type="caution">
    <text evidence="2">The sequence shown here is derived from an EMBL/GenBank/DDBJ whole genome shotgun (WGS) entry which is preliminary data.</text>
</comment>
<evidence type="ECO:0000313" key="3">
    <source>
        <dbReference type="Proteomes" id="UP001157440"/>
    </source>
</evidence>
<feature type="domain" description="DUF6538" evidence="1">
    <location>
        <begin position="6"/>
        <end position="63"/>
    </location>
</feature>
<dbReference type="RefSeq" id="WP_238197066.1">
    <property type="nucleotide sequence ID" value="NZ_BPQZ01000015.1"/>
</dbReference>
<reference evidence="3" key="1">
    <citation type="journal article" date="2019" name="Int. J. Syst. Evol. Microbiol.">
        <title>The Global Catalogue of Microorganisms (GCM) 10K type strain sequencing project: providing services to taxonomists for standard genome sequencing and annotation.</title>
        <authorList>
            <consortium name="The Broad Institute Genomics Platform"/>
            <consortium name="The Broad Institute Genome Sequencing Center for Infectious Disease"/>
            <person name="Wu L."/>
            <person name="Ma J."/>
        </authorList>
    </citation>
    <scope>NUCLEOTIDE SEQUENCE [LARGE SCALE GENOMIC DNA]</scope>
    <source>
        <strain evidence="3">NBRC 103632</strain>
    </source>
</reference>
<protein>
    <recommendedName>
        <fullName evidence="1">DUF6538 domain-containing protein</fullName>
    </recommendedName>
</protein>